<evidence type="ECO:0000313" key="4">
    <source>
        <dbReference type="WBParaSite" id="PSU_v2.g11120.t1"/>
    </source>
</evidence>
<evidence type="ECO:0000313" key="3">
    <source>
        <dbReference type="Proteomes" id="UP000887577"/>
    </source>
</evidence>
<feature type="compositionally biased region" description="Basic and acidic residues" evidence="1">
    <location>
        <begin position="42"/>
        <end position="51"/>
    </location>
</feature>
<dbReference type="PANTHER" id="PTHR45640:SF6">
    <property type="entry name" value="HEAT-SHOCK PROTEIN 12.1"/>
    <property type="match status" value="1"/>
</dbReference>
<evidence type="ECO:0000259" key="2">
    <source>
        <dbReference type="Pfam" id="PF00011"/>
    </source>
</evidence>
<dbReference type="InterPro" id="IPR001436">
    <property type="entry name" value="Alpha-crystallin/sHSP_animal"/>
</dbReference>
<dbReference type="Pfam" id="PF00011">
    <property type="entry name" value="HSP20"/>
    <property type="match status" value="1"/>
</dbReference>
<feature type="region of interest" description="Disordered" evidence="1">
    <location>
        <begin position="1"/>
        <end position="83"/>
    </location>
</feature>
<dbReference type="GO" id="GO:0005634">
    <property type="term" value="C:nucleus"/>
    <property type="evidence" value="ECO:0007669"/>
    <property type="project" value="TreeGrafter"/>
</dbReference>
<feature type="compositionally biased region" description="Polar residues" evidence="1">
    <location>
        <begin position="63"/>
        <end position="83"/>
    </location>
</feature>
<dbReference type="GO" id="GO:0009408">
    <property type="term" value="P:response to heat"/>
    <property type="evidence" value="ECO:0007669"/>
    <property type="project" value="TreeGrafter"/>
</dbReference>
<proteinExistence type="predicted"/>
<evidence type="ECO:0000256" key="1">
    <source>
        <dbReference type="SAM" id="MobiDB-lite"/>
    </source>
</evidence>
<dbReference type="InterPro" id="IPR008978">
    <property type="entry name" value="HSP20-like_chaperone"/>
</dbReference>
<dbReference type="WBParaSite" id="PSU_v2.g11120.t1">
    <property type="protein sequence ID" value="PSU_v2.g11120.t1"/>
    <property type="gene ID" value="PSU_v2.g11120"/>
</dbReference>
<dbReference type="PANTHER" id="PTHR45640">
    <property type="entry name" value="HEAT SHOCK PROTEIN HSP-12.2-RELATED"/>
    <property type="match status" value="1"/>
</dbReference>
<dbReference type="Proteomes" id="UP000887577">
    <property type="component" value="Unplaced"/>
</dbReference>
<name>A0A914XV58_9BILA</name>
<feature type="compositionally biased region" description="Low complexity" evidence="1">
    <location>
        <begin position="32"/>
        <end position="41"/>
    </location>
</feature>
<reference evidence="4" key="1">
    <citation type="submission" date="2022-11" db="UniProtKB">
        <authorList>
            <consortium name="WormBaseParasite"/>
        </authorList>
    </citation>
    <scope>IDENTIFICATION</scope>
</reference>
<feature type="domain" description="SHSP" evidence="2">
    <location>
        <begin position="85"/>
        <end position="157"/>
    </location>
</feature>
<keyword evidence="3" id="KW-1185">Reference proteome</keyword>
<sequence length="193" mass="22053">MTSLLNRRSSLNLPPMSPLSQTTFTPPESPMKKTPTSTPTWTEKHDVDRQRQKFGTKSKIIRRQSSSDWENPKSNGDNSKLATVNNKDTHFQAKIDLNAWSSFDIDEIDVNVYGYDVLVHARKEDPMNPNMAKAEINRQYRLPDDVDLDTVKLRRNNLKKEISVDAEKRDGYGKDVSFAVFDVSNKSGTTKYI</sequence>
<dbReference type="InterPro" id="IPR002068">
    <property type="entry name" value="A-crystallin/Hsp20_dom"/>
</dbReference>
<dbReference type="Gene3D" id="2.60.40.790">
    <property type="match status" value="1"/>
</dbReference>
<organism evidence="3 4">
    <name type="scientific">Panagrolaimus superbus</name>
    <dbReference type="NCBI Taxonomy" id="310955"/>
    <lineage>
        <taxon>Eukaryota</taxon>
        <taxon>Metazoa</taxon>
        <taxon>Ecdysozoa</taxon>
        <taxon>Nematoda</taxon>
        <taxon>Chromadorea</taxon>
        <taxon>Rhabditida</taxon>
        <taxon>Tylenchina</taxon>
        <taxon>Panagrolaimomorpha</taxon>
        <taxon>Panagrolaimoidea</taxon>
        <taxon>Panagrolaimidae</taxon>
        <taxon>Panagrolaimus</taxon>
    </lineage>
</organism>
<dbReference type="CDD" id="cd06526">
    <property type="entry name" value="metazoan_ACD"/>
    <property type="match status" value="1"/>
</dbReference>
<dbReference type="AlphaFoldDB" id="A0A914XV58"/>
<dbReference type="GO" id="GO:0005737">
    <property type="term" value="C:cytoplasm"/>
    <property type="evidence" value="ECO:0007669"/>
    <property type="project" value="TreeGrafter"/>
</dbReference>
<dbReference type="GO" id="GO:0051082">
    <property type="term" value="F:unfolded protein binding"/>
    <property type="evidence" value="ECO:0007669"/>
    <property type="project" value="TreeGrafter"/>
</dbReference>
<feature type="compositionally biased region" description="Low complexity" evidence="1">
    <location>
        <begin position="1"/>
        <end position="20"/>
    </location>
</feature>
<protein>
    <submittedName>
        <fullName evidence="4">SHSP domain-containing protein</fullName>
    </submittedName>
</protein>
<accession>A0A914XV58</accession>
<feature type="compositionally biased region" description="Basic residues" evidence="1">
    <location>
        <begin position="52"/>
        <end position="62"/>
    </location>
</feature>
<dbReference type="GO" id="GO:0042026">
    <property type="term" value="P:protein refolding"/>
    <property type="evidence" value="ECO:0007669"/>
    <property type="project" value="TreeGrafter"/>
</dbReference>